<accession>A0A1M5H5D5</accession>
<dbReference type="AlphaFoldDB" id="A0A1M5H5D5"/>
<proteinExistence type="predicted"/>
<evidence type="ECO:0000313" key="2">
    <source>
        <dbReference type="Proteomes" id="UP000184108"/>
    </source>
</evidence>
<protein>
    <submittedName>
        <fullName evidence="1">Uncharacterized protein</fullName>
    </submittedName>
</protein>
<gene>
    <name evidence="1" type="ORF">SAMN02787073_3582</name>
</gene>
<sequence length="48" mass="5409">MGIYGNDTISIRAYTPASLYILNKYTIEVEKITTSLSKAYGDLNQQHI</sequence>
<evidence type="ECO:0000313" key="1">
    <source>
        <dbReference type="EMBL" id="SHG11106.1"/>
    </source>
</evidence>
<organism evidence="1 2">
    <name type="scientific">Chryseobacterium vrystaatense</name>
    <dbReference type="NCBI Taxonomy" id="307480"/>
    <lineage>
        <taxon>Bacteria</taxon>
        <taxon>Pseudomonadati</taxon>
        <taxon>Bacteroidota</taxon>
        <taxon>Flavobacteriia</taxon>
        <taxon>Flavobacteriales</taxon>
        <taxon>Weeksellaceae</taxon>
        <taxon>Chryseobacterium group</taxon>
        <taxon>Chryseobacterium</taxon>
    </lineage>
</organism>
<reference evidence="2" key="1">
    <citation type="submission" date="2016-11" db="EMBL/GenBank/DDBJ databases">
        <authorList>
            <person name="Varghese N."/>
            <person name="Submissions S."/>
        </authorList>
    </citation>
    <scope>NUCLEOTIDE SEQUENCE [LARGE SCALE GENOMIC DNA]</scope>
    <source>
        <strain evidence="2">YR203</strain>
    </source>
</reference>
<name>A0A1M5H5D5_9FLAO</name>
<dbReference type="Proteomes" id="UP000184108">
    <property type="component" value="Unassembled WGS sequence"/>
</dbReference>
<dbReference type="EMBL" id="FQVE01000004">
    <property type="protein sequence ID" value="SHG11106.1"/>
    <property type="molecule type" value="Genomic_DNA"/>
</dbReference>